<proteinExistence type="predicted"/>
<keyword evidence="3" id="KW-1185">Reference proteome</keyword>
<feature type="region of interest" description="Disordered" evidence="1">
    <location>
        <begin position="333"/>
        <end position="354"/>
    </location>
</feature>
<accession>A0ABD2W0I0</accession>
<sequence length="354" mass="39824">MRFVKCKEKKMFSVVTAAAPAVAATTTSTTTSVDISVYIIAIASTADVVERPTVEVAGATGGNVAATAPVVAITVSSPATGIPEAHRSIVNIPYCRSWANRPRRCHQWGLPCWRRQQRRPEERRRQPGPSRPRQLCLCCLTSSWPLATFRRLPARYVVRRDRFSPWKRKATVNDSGNEVAASSVDDDNAEERDRRANCNDVDEDEVQHDETAEEEEEEKEEEREEDVVEDAGPAYAAACCFVEAVEALESRPPIDGIDDQWTFEEDALLLRSLDPKQVHAYRTKEFWRKLVVEYFFGSSHVTSVRACARLQKLLRDKKAFRLWGLVAGRNLRDGPKPDHTQSHAKRSQTSASLE</sequence>
<dbReference type="Proteomes" id="UP001627154">
    <property type="component" value="Unassembled WGS sequence"/>
</dbReference>
<comment type="caution">
    <text evidence="2">The sequence shown here is derived from an EMBL/GenBank/DDBJ whole genome shotgun (WGS) entry which is preliminary data.</text>
</comment>
<organism evidence="2 3">
    <name type="scientific">Trichogramma kaykai</name>
    <dbReference type="NCBI Taxonomy" id="54128"/>
    <lineage>
        <taxon>Eukaryota</taxon>
        <taxon>Metazoa</taxon>
        <taxon>Ecdysozoa</taxon>
        <taxon>Arthropoda</taxon>
        <taxon>Hexapoda</taxon>
        <taxon>Insecta</taxon>
        <taxon>Pterygota</taxon>
        <taxon>Neoptera</taxon>
        <taxon>Endopterygota</taxon>
        <taxon>Hymenoptera</taxon>
        <taxon>Apocrita</taxon>
        <taxon>Proctotrupomorpha</taxon>
        <taxon>Chalcidoidea</taxon>
        <taxon>Trichogrammatidae</taxon>
        <taxon>Trichogramma</taxon>
    </lineage>
</organism>
<gene>
    <name evidence="2" type="ORF">TKK_018270</name>
</gene>
<dbReference type="EMBL" id="JBJJXI010000147">
    <property type="protein sequence ID" value="KAL3386417.1"/>
    <property type="molecule type" value="Genomic_DNA"/>
</dbReference>
<dbReference type="AlphaFoldDB" id="A0ABD2W0I0"/>
<name>A0ABD2W0I0_9HYME</name>
<reference evidence="2 3" key="1">
    <citation type="journal article" date="2024" name="bioRxiv">
        <title>A reference genome for Trichogramma kaykai: A tiny desert-dwelling parasitoid wasp with competing sex-ratio distorters.</title>
        <authorList>
            <person name="Culotta J."/>
            <person name="Lindsey A.R."/>
        </authorList>
    </citation>
    <scope>NUCLEOTIDE SEQUENCE [LARGE SCALE GENOMIC DNA]</scope>
    <source>
        <strain evidence="2 3">KSX58</strain>
    </source>
</reference>
<evidence type="ECO:0008006" key="4">
    <source>
        <dbReference type="Google" id="ProtNLM"/>
    </source>
</evidence>
<evidence type="ECO:0000256" key="1">
    <source>
        <dbReference type="SAM" id="MobiDB-lite"/>
    </source>
</evidence>
<feature type="compositionally biased region" description="Acidic residues" evidence="1">
    <location>
        <begin position="200"/>
        <end position="228"/>
    </location>
</feature>
<evidence type="ECO:0000313" key="2">
    <source>
        <dbReference type="EMBL" id="KAL3386417.1"/>
    </source>
</evidence>
<protein>
    <recommendedName>
        <fullName evidence="4">Myb-like domain-containing protein</fullName>
    </recommendedName>
</protein>
<feature type="region of interest" description="Disordered" evidence="1">
    <location>
        <begin position="169"/>
        <end position="228"/>
    </location>
</feature>
<evidence type="ECO:0000313" key="3">
    <source>
        <dbReference type="Proteomes" id="UP001627154"/>
    </source>
</evidence>